<evidence type="ECO:0000313" key="2">
    <source>
        <dbReference type="Proteomes" id="UP000887013"/>
    </source>
</evidence>
<keyword evidence="2" id="KW-1185">Reference proteome</keyword>
<organism evidence="1 2">
    <name type="scientific">Nephila pilipes</name>
    <name type="common">Giant wood spider</name>
    <name type="synonym">Nephila maculata</name>
    <dbReference type="NCBI Taxonomy" id="299642"/>
    <lineage>
        <taxon>Eukaryota</taxon>
        <taxon>Metazoa</taxon>
        <taxon>Ecdysozoa</taxon>
        <taxon>Arthropoda</taxon>
        <taxon>Chelicerata</taxon>
        <taxon>Arachnida</taxon>
        <taxon>Araneae</taxon>
        <taxon>Araneomorphae</taxon>
        <taxon>Entelegynae</taxon>
        <taxon>Araneoidea</taxon>
        <taxon>Nephilidae</taxon>
        <taxon>Nephila</taxon>
    </lineage>
</organism>
<dbReference type="Proteomes" id="UP000887013">
    <property type="component" value="Unassembled WGS sequence"/>
</dbReference>
<proteinExistence type="predicted"/>
<gene>
    <name evidence="1" type="ORF">NPIL_659111</name>
</gene>
<comment type="caution">
    <text evidence="1">The sequence shown here is derived from an EMBL/GenBank/DDBJ whole genome shotgun (WGS) entry which is preliminary data.</text>
</comment>
<dbReference type="EMBL" id="BMAW01109213">
    <property type="protein sequence ID" value="GFT37450.1"/>
    <property type="molecule type" value="Genomic_DNA"/>
</dbReference>
<name>A0A8X6NY42_NEPPI</name>
<sequence length="99" mass="10989">MGQKWESFAIERQILSTSETHSGHSTGSESKAKYDKKIFICLICKCKSFFTSFTSLPSSCCSTVSGTYVLEDHAEIYEDCSVETTTFLTTSFLILSKSS</sequence>
<accession>A0A8X6NY42</accession>
<reference evidence="1" key="1">
    <citation type="submission" date="2020-08" db="EMBL/GenBank/DDBJ databases">
        <title>Multicomponent nature underlies the extraordinary mechanical properties of spider dragline silk.</title>
        <authorList>
            <person name="Kono N."/>
            <person name="Nakamura H."/>
            <person name="Mori M."/>
            <person name="Yoshida Y."/>
            <person name="Ohtoshi R."/>
            <person name="Malay A.D."/>
            <person name="Moran D.A.P."/>
            <person name="Tomita M."/>
            <person name="Numata K."/>
            <person name="Arakawa K."/>
        </authorList>
    </citation>
    <scope>NUCLEOTIDE SEQUENCE</scope>
</reference>
<dbReference type="AlphaFoldDB" id="A0A8X6NY42"/>
<protein>
    <submittedName>
        <fullName evidence="1">Uncharacterized protein</fullName>
    </submittedName>
</protein>
<evidence type="ECO:0000313" key="1">
    <source>
        <dbReference type="EMBL" id="GFT37450.1"/>
    </source>
</evidence>